<organism evidence="1 2">
    <name type="scientific">Dreissena polymorpha</name>
    <name type="common">Zebra mussel</name>
    <name type="synonym">Mytilus polymorpha</name>
    <dbReference type="NCBI Taxonomy" id="45954"/>
    <lineage>
        <taxon>Eukaryota</taxon>
        <taxon>Metazoa</taxon>
        <taxon>Spiralia</taxon>
        <taxon>Lophotrochozoa</taxon>
        <taxon>Mollusca</taxon>
        <taxon>Bivalvia</taxon>
        <taxon>Autobranchia</taxon>
        <taxon>Heteroconchia</taxon>
        <taxon>Euheterodonta</taxon>
        <taxon>Imparidentia</taxon>
        <taxon>Neoheterodontei</taxon>
        <taxon>Myida</taxon>
        <taxon>Dreissenoidea</taxon>
        <taxon>Dreissenidae</taxon>
        <taxon>Dreissena</taxon>
    </lineage>
</organism>
<dbReference type="EMBL" id="JAIWYP010000003">
    <property type="protein sequence ID" value="KAH3855356.1"/>
    <property type="molecule type" value="Genomic_DNA"/>
</dbReference>
<dbReference type="AlphaFoldDB" id="A0A9D4LE61"/>
<reference evidence="1" key="2">
    <citation type="submission" date="2020-11" db="EMBL/GenBank/DDBJ databases">
        <authorList>
            <person name="McCartney M.A."/>
            <person name="Auch B."/>
            <person name="Kono T."/>
            <person name="Mallez S."/>
            <person name="Becker A."/>
            <person name="Gohl D.M."/>
            <person name="Silverstein K.A.T."/>
            <person name="Koren S."/>
            <person name="Bechman K.B."/>
            <person name="Herman A."/>
            <person name="Abrahante J.E."/>
            <person name="Garbe J."/>
        </authorList>
    </citation>
    <scope>NUCLEOTIDE SEQUENCE</scope>
    <source>
        <strain evidence="1">Duluth1</strain>
        <tissue evidence="1">Whole animal</tissue>
    </source>
</reference>
<accession>A0A9D4LE61</accession>
<evidence type="ECO:0000313" key="2">
    <source>
        <dbReference type="Proteomes" id="UP000828390"/>
    </source>
</evidence>
<evidence type="ECO:0000313" key="1">
    <source>
        <dbReference type="EMBL" id="KAH3855356.1"/>
    </source>
</evidence>
<reference evidence="1" key="1">
    <citation type="journal article" date="2019" name="bioRxiv">
        <title>The Genome of the Zebra Mussel, Dreissena polymorpha: A Resource for Invasive Species Research.</title>
        <authorList>
            <person name="McCartney M.A."/>
            <person name="Auch B."/>
            <person name="Kono T."/>
            <person name="Mallez S."/>
            <person name="Zhang Y."/>
            <person name="Obille A."/>
            <person name="Becker A."/>
            <person name="Abrahante J.E."/>
            <person name="Garbe J."/>
            <person name="Badalamenti J.P."/>
            <person name="Herman A."/>
            <person name="Mangelson H."/>
            <person name="Liachko I."/>
            <person name="Sullivan S."/>
            <person name="Sone E.D."/>
            <person name="Koren S."/>
            <person name="Silverstein K.A.T."/>
            <person name="Beckman K.B."/>
            <person name="Gohl D.M."/>
        </authorList>
    </citation>
    <scope>NUCLEOTIDE SEQUENCE</scope>
    <source>
        <strain evidence="1">Duluth1</strain>
        <tissue evidence="1">Whole animal</tissue>
    </source>
</reference>
<proteinExistence type="predicted"/>
<dbReference type="Proteomes" id="UP000828390">
    <property type="component" value="Unassembled WGS sequence"/>
</dbReference>
<keyword evidence="2" id="KW-1185">Reference proteome</keyword>
<name>A0A9D4LE61_DREPO</name>
<comment type="caution">
    <text evidence="1">The sequence shown here is derived from an EMBL/GenBank/DDBJ whole genome shotgun (WGS) entry which is preliminary data.</text>
</comment>
<gene>
    <name evidence="1" type="ORF">DPMN_097923</name>
</gene>
<protein>
    <submittedName>
        <fullName evidence="1">Uncharacterized protein</fullName>
    </submittedName>
</protein>
<sequence>MNIAPVNNCILSVLDVGWSEFPSKTSLYGGDIKLAAILIIACFGHNPFGYIVENNDTT</sequence>